<accession>A0A5B7GPK2</accession>
<dbReference type="Proteomes" id="UP000324222">
    <property type="component" value="Unassembled WGS sequence"/>
</dbReference>
<reference evidence="1 2" key="1">
    <citation type="submission" date="2019-05" db="EMBL/GenBank/DDBJ databases">
        <title>Another draft genome of Portunus trituberculatus and its Hox gene families provides insights of decapod evolution.</title>
        <authorList>
            <person name="Jeong J.-H."/>
            <person name="Song I."/>
            <person name="Kim S."/>
            <person name="Choi T."/>
            <person name="Kim D."/>
            <person name="Ryu S."/>
            <person name="Kim W."/>
        </authorList>
    </citation>
    <scope>NUCLEOTIDE SEQUENCE [LARGE SCALE GENOMIC DNA]</scope>
    <source>
        <tissue evidence="1">Muscle</tissue>
    </source>
</reference>
<dbReference type="AlphaFoldDB" id="A0A5B7GPK2"/>
<proteinExistence type="predicted"/>
<gene>
    <name evidence="1" type="ORF">E2C01_053485</name>
</gene>
<dbReference type="EMBL" id="VSRR010016586">
    <property type="protein sequence ID" value="MPC59466.1"/>
    <property type="molecule type" value="Genomic_DNA"/>
</dbReference>
<sequence>MYYHSPTPCQTPPHTQIYSINTPSNTTLDTLPSFYTLQTHL</sequence>
<protein>
    <submittedName>
        <fullName evidence="1">Uncharacterized protein</fullName>
    </submittedName>
</protein>
<keyword evidence="2" id="KW-1185">Reference proteome</keyword>
<comment type="caution">
    <text evidence="1">The sequence shown here is derived from an EMBL/GenBank/DDBJ whole genome shotgun (WGS) entry which is preliminary data.</text>
</comment>
<evidence type="ECO:0000313" key="2">
    <source>
        <dbReference type="Proteomes" id="UP000324222"/>
    </source>
</evidence>
<organism evidence="1 2">
    <name type="scientific">Portunus trituberculatus</name>
    <name type="common">Swimming crab</name>
    <name type="synonym">Neptunus trituberculatus</name>
    <dbReference type="NCBI Taxonomy" id="210409"/>
    <lineage>
        <taxon>Eukaryota</taxon>
        <taxon>Metazoa</taxon>
        <taxon>Ecdysozoa</taxon>
        <taxon>Arthropoda</taxon>
        <taxon>Crustacea</taxon>
        <taxon>Multicrustacea</taxon>
        <taxon>Malacostraca</taxon>
        <taxon>Eumalacostraca</taxon>
        <taxon>Eucarida</taxon>
        <taxon>Decapoda</taxon>
        <taxon>Pleocyemata</taxon>
        <taxon>Brachyura</taxon>
        <taxon>Eubrachyura</taxon>
        <taxon>Portunoidea</taxon>
        <taxon>Portunidae</taxon>
        <taxon>Portuninae</taxon>
        <taxon>Portunus</taxon>
    </lineage>
</organism>
<name>A0A5B7GPK2_PORTR</name>
<evidence type="ECO:0000313" key="1">
    <source>
        <dbReference type="EMBL" id="MPC59466.1"/>
    </source>
</evidence>